<reference evidence="2" key="1">
    <citation type="journal article" date="2020" name="Stud. Mycol.">
        <title>101 Dothideomycetes genomes: a test case for predicting lifestyles and emergence of pathogens.</title>
        <authorList>
            <person name="Haridas S."/>
            <person name="Albert R."/>
            <person name="Binder M."/>
            <person name="Bloem J."/>
            <person name="Labutti K."/>
            <person name="Salamov A."/>
            <person name="Andreopoulos B."/>
            <person name="Baker S."/>
            <person name="Barry K."/>
            <person name="Bills G."/>
            <person name="Bluhm B."/>
            <person name="Cannon C."/>
            <person name="Castanera R."/>
            <person name="Culley D."/>
            <person name="Daum C."/>
            <person name="Ezra D."/>
            <person name="Gonzalez J."/>
            <person name="Henrissat B."/>
            <person name="Kuo A."/>
            <person name="Liang C."/>
            <person name="Lipzen A."/>
            <person name="Lutzoni F."/>
            <person name="Magnuson J."/>
            <person name="Mondo S."/>
            <person name="Nolan M."/>
            <person name="Ohm R."/>
            <person name="Pangilinan J."/>
            <person name="Park H.-J."/>
            <person name="Ramirez L."/>
            <person name="Alfaro M."/>
            <person name="Sun H."/>
            <person name="Tritt A."/>
            <person name="Yoshinaga Y."/>
            <person name="Zwiers L.-H."/>
            <person name="Turgeon B."/>
            <person name="Goodwin S."/>
            <person name="Spatafora J."/>
            <person name="Crous P."/>
            <person name="Grigoriev I."/>
        </authorList>
    </citation>
    <scope>NUCLEOTIDE SEQUENCE</scope>
    <source>
        <strain evidence="2">CBS 121410</strain>
    </source>
</reference>
<evidence type="ECO:0000313" key="2">
    <source>
        <dbReference type="EMBL" id="KAF2086838.1"/>
    </source>
</evidence>
<keyword evidence="3" id="KW-1185">Reference proteome</keyword>
<name>A0A9P4HU84_9PEZI</name>
<proteinExistence type="predicted"/>
<dbReference type="AlphaFoldDB" id="A0A9P4HU84"/>
<dbReference type="Proteomes" id="UP000799776">
    <property type="component" value="Unassembled WGS sequence"/>
</dbReference>
<sequence length="117" mass="12387">MGRISHSSVGYRRALASETHGGGGGVDGLDNAHSHSHSHSSPPHKTANAQQATPSTIPTIQYPEPASEVLTCASSAPAAGRSRKSRNGVEEELGWVLDWLLVNVRFSVFSDNVKLEA</sequence>
<gene>
    <name evidence="2" type="ORF">K490DRAFT_57318</name>
</gene>
<feature type="compositionally biased region" description="Polar residues" evidence="1">
    <location>
        <begin position="47"/>
        <end position="59"/>
    </location>
</feature>
<feature type="region of interest" description="Disordered" evidence="1">
    <location>
        <begin position="1"/>
        <end position="66"/>
    </location>
</feature>
<dbReference type="EMBL" id="ML978722">
    <property type="protein sequence ID" value="KAF2086838.1"/>
    <property type="molecule type" value="Genomic_DNA"/>
</dbReference>
<protein>
    <submittedName>
        <fullName evidence="2">Uncharacterized protein</fullName>
    </submittedName>
</protein>
<accession>A0A9P4HU84</accession>
<evidence type="ECO:0000313" key="3">
    <source>
        <dbReference type="Proteomes" id="UP000799776"/>
    </source>
</evidence>
<evidence type="ECO:0000256" key="1">
    <source>
        <dbReference type="SAM" id="MobiDB-lite"/>
    </source>
</evidence>
<comment type="caution">
    <text evidence="2">The sequence shown here is derived from an EMBL/GenBank/DDBJ whole genome shotgun (WGS) entry which is preliminary data.</text>
</comment>
<organism evidence="2 3">
    <name type="scientific">Saccharata proteae CBS 121410</name>
    <dbReference type="NCBI Taxonomy" id="1314787"/>
    <lineage>
        <taxon>Eukaryota</taxon>
        <taxon>Fungi</taxon>
        <taxon>Dikarya</taxon>
        <taxon>Ascomycota</taxon>
        <taxon>Pezizomycotina</taxon>
        <taxon>Dothideomycetes</taxon>
        <taxon>Dothideomycetes incertae sedis</taxon>
        <taxon>Botryosphaeriales</taxon>
        <taxon>Saccharataceae</taxon>
        <taxon>Saccharata</taxon>
    </lineage>
</organism>